<comment type="caution">
    <text evidence="1">The sequence shown here is derived from an EMBL/GenBank/DDBJ whole genome shotgun (WGS) entry which is preliminary data.</text>
</comment>
<dbReference type="Proteomes" id="UP000324222">
    <property type="component" value="Unassembled WGS sequence"/>
</dbReference>
<dbReference type="AlphaFoldDB" id="A0A5B7DBL8"/>
<accession>A0A5B7DBL8</accession>
<gene>
    <name evidence="1" type="ORF">E2C01_011646</name>
</gene>
<keyword evidence="2" id="KW-1185">Reference proteome</keyword>
<name>A0A5B7DBL8_PORTR</name>
<evidence type="ECO:0000313" key="2">
    <source>
        <dbReference type="Proteomes" id="UP000324222"/>
    </source>
</evidence>
<proteinExistence type="predicted"/>
<protein>
    <submittedName>
        <fullName evidence="1">Uncharacterized protein</fullName>
    </submittedName>
</protein>
<sequence>MNNDTQHGLNVRVDAACMRGVPPDQMICHIAVKLWEEMEEAHHFKAVGNAHTGQQAAAVLIKGIHIVVPLPGTA</sequence>
<reference evidence="1 2" key="1">
    <citation type="submission" date="2019-05" db="EMBL/GenBank/DDBJ databases">
        <title>Another draft genome of Portunus trituberculatus and its Hox gene families provides insights of decapod evolution.</title>
        <authorList>
            <person name="Jeong J.-H."/>
            <person name="Song I."/>
            <person name="Kim S."/>
            <person name="Choi T."/>
            <person name="Kim D."/>
            <person name="Ryu S."/>
            <person name="Kim W."/>
        </authorList>
    </citation>
    <scope>NUCLEOTIDE SEQUENCE [LARGE SCALE GENOMIC DNA]</scope>
    <source>
        <tissue evidence="1">Muscle</tissue>
    </source>
</reference>
<evidence type="ECO:0000313" key="1">
    <source>
        <dbReference type="EMBL" id="MPC18754.1"/>
    </source>
</evidence>
<dbReference type="EMBL" id="VSRR010000708">
    <property type="protein sequence ID" value="MPC18754.1"/>
    <property type="molecule type" value="Genomic_DNA"/>
</dbReference>
<organism evidence="1 2">
    <name type="scientific">Portunus trituberculatus</name>
    <name type="common">Swimming crab</name>
    <name type="synonym">Neptunus trituberculatus</name>
    <dbReference type="NCBI Taxonomy" id="210409"/>
    <lineage>
        <taxon>Eukaryota</taxon>
        <taxon>Metazoa</taxon>
        <taxon>Ecdysozoa</taxon>
        <taxon>Arthropoda</taxon>
        <taxon>Crustacea</taxon>
        <taxon>Multicrustacea</taxon>
        <taxon>Malacostraca</taxon>
        <taxon>Eumalacostraca</taxon>
        <taxon>Eucarida</taxon>
        <taxon>Decapoda</taxon>
        <taxon>Pleocyemata</taxon>
        <taxon>Brachyura</taxon>
        <taxon>Eubrachyura</taxon>
        <taxon>Portunoidea</taxon>
        <taxon>Portunidae</taxon>
        <taxon>Portuninae</taxon>
        <taxon>Portunus</taxon>
    </lineage>
</organism>